<comment type="similarity">
    <text evidence="2 9">Belongs to the uroporphyrinogen-III synthase family.</text>
</comment>
<dbReference type="InterPro" id="IPR039793">
    <property type="entry name" value="UROS/Hem4"/>
</dbReference>
<evidence type="ECO:0000256" key="2">
    <source>
        <dbReference type="ARBA" id="ARBA00008133"/>
    </source>
</evidence>
<evidence type="ECO:0000256" key="8">
    <source>
        <dbReference type="ARBA" id="ARBA00048617"/>
    </source>
</evidence>
<evidence type="ECO:0000256" key="10">
    <source>
        <dbReference type="SAM" id="MobiDB-lite"/>
    </source>
</evidence>
<keyword evidence="4 9" id="KW-0456">Lyase</keyword>
<dbReference type="EMBL" id="JARXRN010000028">
    <property type="protein sequence ID" value="MDH5831419.1"/>
    <property type="molecule type" value="Genomic_DNA"/>
</dbReference>
<evidence type="ECO:0000259" key="11">
    <source>
        <dbReference type="Pfam" id="PF02602"/>
    </source>
</evidence>
<comment type="catalytic activity">
    <reaction evidence="8 9">
        <text>hydroxymethylbilane = uroporphyrinogen III + H2O</text>
        <dbReference type="Rhea" id="RHEA:18965"/>
        <dbReference type="ChEBI" id="CHEBI:15377"/>
        <dbReference type="ChEBI" id="CHEBI:57308"/>
        <dbReference type="ChEBI" id="CHEBI:57845"/>
        <dbReference type="EC" id="4.2.1.75"/>
    </reaction>
</comment>
<evidence type="ECO:0000256" key="5">
    <source>
        <dbReference type="ARBA" id="ARBA00023244"/>
    </source>
</evidence>
<organism evidence="12 13">
    <name type="scientific">Luteimonas rhizosphaericola</name>
    <dbReference type="NCBI Taxonomy" id="3042024"/>
    <lineage>
        <taxon>Bacteria</taxon>
        <taxon>Pseudomonadati</taxon>
        <taxon>Pseudomonadota</taxon>
        <taxon>Gammaproteobacteria</taxon>
        <taxon>Lysobacterales</taxon>
        <taxon>Lysobacteraceae</taxon>
        <taxon>Luteimonas</taxon>
    </lineage>
</organism>
<evidence type="ECO:0000313" key="13">
    <source>
        <dbReference type="Proteomes" id="UP001156831"/>
    </source>
</evidence>
<proteinExistence type="inferred from homology"/>
<dbReference type="InterPro" id="IPR003754">
    <property type="entry name" value="4pyrrol_synth_uPrphyn_synth"/>
</dbReference>
<evidence type="ECO:0000256" key="9">
    <source>
        <dbReference type="RuleBase" id="RU366031"/>
    </source>
</evidence>
<keyword evidence="5 9" id="KW-0627">Porphyrin biosynthesis</keyword>
<evidence type="ECO:0000256" key="3">
    <source>
        <dbReference type="ARBA" id="ARBA00013109"/>
    </source>
</evidence>
<dbReference type="EC" id="4.2.1.75" evidence="3 9"/>
<dbReference type="InterPro" id="IPR036108">
    <property type="entry name" value="4pyrrol_syn_uPrphyn_synt_sf"/>
</dbReference>
<dbReference type="CDD" id="cd06578">
    <property type="entry name" value="HemD"/>
    <property type="match status" value="1"/>
</dbReference>
<protein>
    <recommendedName>
        <fullName evidence="7 9">Uroporphyrinogen-III synthase</fullName>
        <ecNumber evidence="3 9">4.2.1.75</ecNumber>
    </recommendedName>
</protein>
<evidence type="ECO:0000313" key="12">
    <source>
        <dbReference type="EMBL" id="MDH5831419.1"/>
    </source>
</evidence>
<dbReference type="GO" id="GO:0004852">
    <property type="term" value="F:uroporphyrinogen-III synthase activity"/>
    <property type="evidence" value="ECO:0007669"/>
    <property type="project" value="UniProtKB-EC"/>
</dbReference>
<comment type="pathway">
    <text evidence="1 9">Porphyrin-containing compound metabolism; protoporphyrin-IX biosynthesis; coproporphyrinogen-III from 5-aminolevulinate: step 3/4.</text>
</comment>
<dbReference type="Proteomes" id="UP001156831">
    <property type="component" value="Unassembled WGS sequence"/>
</dbReference>
<gene>
    <name evidence="12" type="ORF">QFW80_12935</name>
</gene>
<dbReference type="PANTHER" id="PTHR38042:SF1">
    <property type="entry name" value="UROPORPHYRINOGEN-III SYNTHASE, CHLOROPLASTIC"/>
    <property type="match status" value="1"/>
</dbReference>
<evidence type="ECO:0000256" key="1">
    <source>
        <dbReference type="ARBA" id="ARBA00004772"/>
    </source>
</evidence>
<dbReference type="RefSeq" id="WP_280602392.1">
    <property type="nucleotide sequence ID" value="NZ_JARXRN010000028.1"/>
</dbReference>
<dbReference type="Gene3D" id="3.40.50.10090">
    <property type="match status" value="2"/>
</dbReference>
<dbReference type="PANTHER" id="PTHR38042">
    <property type="entry name" value="UROPORPHYRINOGEN-III SYNTHASE, CHLOROPLASTIC"/>
    <property type="match status" value="1"/>
</dbReference>
<evidence type="ECO:0000256" key="4">
    <source>
        <dbReference type="ARBA" id="ARBA00023239"/>
    </source>
</evidence>
<dbReference type="SUPFAM" id="SSF69618">
    <property type="entry name" value="HemD-like"/>
    <property type="match status" value="1"/>
</dbReference>
<name>A0ABT6JLB6_9GAMM</name>
<comment type="function">
    <text evidence="6 9">Catalyzes cyclization of the linear tetrapyrrole, hydroxymethylbilane, to the macrocyclic uroporphyrinogen III.</text>
</comment>
<feature type="domain" description="Tetrapyrrole biosynthesis uroporphyrinogen III synthase" evidence="11">
    <location>
        <begin position="27"/>
        <end position="248"/>
    </location>
</feature>
<keyword evidence="13" id="KW-1185">Reference proteome</keyword>
<accession>A0ABT6JLB6</accession>
<feature type="region of interest" description="Disordered" evidence="10">
    <location>
        <begin position="247"/>
        <end position="273"/>
    </location>
</feature>
<evidence type="ECO:0000256" key="7">
    <source>
        <dbReference type="ARBA" id="ARBA00040167"/>
    </source>
</evidence>
<evidence type="ECO:0000256" key="6">
    <source>
        <dbReference type="ARBA" id="ARBA00037589"/>
    </source>
</evidence>
<sequence>MSTRTATPKLRACYVISLRPVGGHASMRRAAAAHGAKVLALSPWRIEPRRDAAARAALREALAADVVLFTSPAAVRAAAALRTLRPRRGQPWLATGAGTAAALRRVGVEDVSAPARMDSEGVLALPALADVRGRRIALVTAPGGRNLIAPTLVARGARVLRADVYERVPVAPSPQTLARLERLRAPTCLALGSGEALRRVLEALPGALQARLRRVRVVAASARLAQQARESGFGDVVVAADARPRSLLAAAANGPPPRSPSDSMRSPPRPSRR</sequence>
<reference evidence="12 13" key="1">
    <citation type="submission" date="2023-04" db="EMBL/GenBank/DDBJ databases">
        <title>Luteimonas sp. M1R5S18.</title>
        <authorList>
            <person name="Sun J.-Q."/>
        </authorList>
    </citation>
    <scope>NUCLEOTIDE SEQUENCE [LARGE SCALE GENOMIC DNA]</scope>
    <source>
        <strain evidence="12 13">M1R5S18</strain>
    </source>
</reference>
<comment type="caution">
    <text evidence="12">The sequence shown here is derived from an EMBL/GenBank/DDBJ whole genome shotgun (WGS) entry which is preliminary data.</text>
</comment>
<dbReference type="Pfam" id="PF02602">
    <property type="entry name" value="HEM4"/>
    <property type="match status" value="1"/>
</dbReference>